<dbReference type="EMBL" id="CP096659">
    <property type="protein sequence ID" value="UPV75314.1"/>
    <property type="molecule type" value="Genomic_DNA"/>
</dbReference>
<evidence type="ECO:0000313" key="1">
    <source>
        <dbReference type="EMBL" id="UPV75314.1"/>
    </source>
</evidence>
<accession>A0A8U0HXN1</accession>
<reference evidence="1 2" key="1">
    <citation type="submission" date="2022-04" db="EMBL/GenBank/DDBJ databases">
        <title>Diverse halophilic archaea isolated from saline environments.</title>
        <authorList>
            <person name="Cui H.-L."/>
        </authorList>
    </citation>
    <scope>NUCLEOTIDE SEQUENCE [LARGE SCALE GENOMIC DNA]</scope>
    <source>
        <strain evidence="1 2">XZYJT49</strain>
    </source>
</reference>
<dbReference type="Proteomes" id="UP000830729">
    <property type="component" value="Chromosome"/>
</dbReference>
<organism evidence="1 2">
    <name type="scientific">Halorussus limi</name>
    <dbReference type="NCBI Taxonomy" id="2938695"/>
    <lineage>
        <taxon>Archaea</taxon>
        <taxon>Methanobacteriati</taxon>
        <taxon>Methanobacteriota</taxon>
        <taxon>Stenosarchaea group</taxon>
        <taxon>Halobacteria</taxon>
        <taxon>Halobacteriales</taxon>
        <taxon>Haladaptataceae</taxon>
        <taxon>Halorussus</taxon>
    </lineage>
</organism>
<gene>
    <name evidence="1" type="ORF">M0R89_04420</name>
</gene>
<proteinExistence type="predicted"/>
<name>A0A8U0HXN1_9EURY</name>
<evidence type="ECO:0000313" key="2">
    <source>
        <dbReference type="Proteomes" id="UP000830729"/>
    </source>
</evidence>
<sequence>MALDIQVRTQEQLKEKGITWKPETIRPTYPKTRDFQPPNIQERRDQIESEFYPQFIQAERPMLCKYSPGIGKTVSFGLAAANLDRPHAFLFNTHRKVRDFLTDDNIDEDAYFHLKGMNQPVHTCCMDAGNEPCEQHGDEKELMCPVYERDSDDDIRERFEILAALVDHEYAHLMTPGIGWECQWSHQFDRVDENRWIVGVHEYQERFEDERDIIIDETPRFKRDIAVWTTADLQKAADLLNGLSDPLANPIADWIETELKNGIDSGNLSACAQPKVEIENDTAETLTELKVAYNEALDSQVRDNWNGTQPCFDAILAAIAETGFAPTACKEAIAGPATLHYCPRCGVVTAGGRCESEDCDWERDSNSILRPPGRRSRHRTSSFAFDAATRSTSVDYRLKFMSMTGYDEMPKDILVLDATGEVEKLAAAYGVSEDEIIVTGDEPIEMNARVTQISNGQYHAGIIKKAAQEDRRLARRIQRSIDMAGRKHSKPLFVIKQSLEYHFDFPDNGVVENWGALRGLNSMMDCDAVMCIGALHPRIDDLRREAELLAETHPDIEVGGEERSSWEESPYPPIQRDIIRPPGKSHGWTVQTKAFTGLTGTLFREVRENEFVQAVHRPRPILSDDPVHIYLLSNVPTELPIDEFVSWEEFIDPPVPENAIDTLVKPLVERYPEEEIEITTSELYELVGDDCTDRTVRNWMDELAEASIVDHIGNTPNNSKIYSMNTDELRSLI</sequence>
<dbReference type="KEGG" id="halx:M0R89_04420"/>
<protein>
    <submittedName>
        <fullName evidence="1">Uncharacterized protein</fullName>
    </submittedName>
</protein>
<dbReference type="GeneID" id="72184417"/>
<dbReference type="RefSeq" id="WP_248651356.1">
    <property type="nucleotide sequence ID" value="NZ_CP096659.1"/>
</dbReference>
<dbReference type="AlphaFoldDB" id="A0A8U0HXN1"/>
<keyword evidence="2" id="KW-1185">Reference proteome</keyword>